<name>A0ABU0V021_ACIBI</name>
<dbReference type="Proteomes" id="UP001233360">
    <property type="component" value="Unassembled WGS sequence"/>
</dbReference>
<gene>
    <name evidence="1" type="ORF">QE380_003067</name>
</gene>
<organism evidence="1 2">
    <name type="scientific">Acinetobacter baylyi</name>
    <dbReference type="NCBI Taxonomy" id="202950"/>
    <lineage>
        <taxon>Bacteria</taxon>
        <taxon>Pseudomonadati</taxon>
        <taxon>Pseudomonadota</taxon>
        <taxon>Gammaproteobacteria</taxon>
        <taxon>Moraxellales</taxon>
        <taxon>Moraxellaceae</taxon>
        <taxon>Acinetobacter</taxon>
    </lineage>
</organism>
<dbReference type="EMBL" id="JAUTBK010000002">
    <property type="protein sequence ID" value="MDQ1210144.1"/>
    <property type="molecule type" value="Genomic_DNA"/>
</dbReference>
<protein>
    <submittedName>
        <fullName evidence="1">Uncharacterized protein</fullName>
    </submittedName>
</protein>
<comment type="caution">
    <text evidence="1">The sequence shown here is derived from an EMBL/GenBank/DDBJ whole genome shotgun (WGS) entry which is preliminary data.</text>
</comment>
<sequence>MLFEDRVGYSALLIQGQYPQAHMKNKTGQELCLWNKTTKKAYLSEANLKKR</sequence>
<evidence type="ECO:0000313" key="2">
    <source>
        <dbReference type="Proteomes" id="UP001233360"/>
    </source>
</evidence>
<proteinExistence type="predicted"/>
<accession>A0ABU0V021</accession>
<reference evidence="1 2" key="1">
    <citation type="submission" date="2023-07" db="EMBL/GenBank/DDBJ databases">
        <title>Functional and genomic diversity of the sorghum phyllosphere microbiome.</title>
        <authorList>
            <person name="Shade A."/>
        </authorList>
    </citation>
    <scope>NUCLEOTIDE SEQUENCE [LARGE SCALE GENOMIC DNA]</scope>
    <source>
        <strain evidence="1 2">SORGH_AS_0887</strain>
    </source>
</reference>
<evidence type="ECO:0000313" key="1">
    <source>
        <dbReference type="EMBL" id="MDQ1210144.1"/>
    </source>
</evidence>
<keyword evidence="2" id="KW-1185">Reference proteome</keyword>